<dbReference type="PANTHER" id="PTHR46486">
    <property type="entry name" value="CCHC-TYPE DOMAIN-CONTAINING PROTEIN"/>
    <property type="match status" value="1"/>
</dbReference>
<evidence type="ECO:0000259" key="2">
    <source>
        <dbReference type="PROSITE" id="PS50158"/>
    </source>
</evidence>
<evidence type="ECO:0000313" key="3">
    <source>
        <dbReference type="Ensembl" id="ENSLOCP00000000323.1"/>
    </source>
</evidence>
<dbReference type="GeneTree" id="ENSGT00530000063983"/>
<dbReference type="Proteomes" id="UP000018468">
    <property type="component" value="Unassembled WGS sequence"/>
</dbReference>
<organism evidence="3 4">
    <name type="scientific">Lepisosteus oculatus</name>
    <name type="common">Spotted gar</name>
    <dbReference type="NCBI Taxonomy" id="7918"/>
    <lineage>
        <taxon>Eukaryota</taxon>
        <taxon>Metazoa</taxon>
        <taxon>Chordata</taxon>
        <taxon>Craniata</taxon>
        <taxon>Vertebrata</taxon>
        <taxon>Euteleostomi</taxon>
        <taxon>Actinopterygii</taxon>
        <taxon>Neopterygii</taxon>
        <taxon>Holostei</taxon>
        <taxon>Semionotiformes</taxon>
        <taxon>Lepisosteidae</taxon>
        <taxon>Lepisosteus</taxon>
    </lineage>
</organism>
<feature type="domain" description="CCHC-type" evidence="2">
    <location>
        <begin position="86"/>
        <end position="100"/>
    </location>
</feature>
<reference evidence="3" key="3">
    <citation type="submission" date="2025-09" db="UniProtKB">
        <authorList>
            <consortium name="Ensembl"/>
        </authorList>
    </citation>
    <scope>IDENTIFICATION</scope>
</reference>
<sequence>RPITVHMFNGNVPESIVSIFLKRFVDLQGEGKTVVDEENVWTAKWRYMARFRTSLMTPGGVLHPPATFNIGPNRGYIIYPGQPKTCRRCGQEGHLVVDCKTEICRRCGRIGHVATTCRHALVGVLSLIFKKEPLFARELRSMIVHMYNPHVPEPDIVTFLRRYVDVQGGGQKVVDEERIWTFKRRYLVRLRQCPTAPGGVLHPPANFTIGLNRGYLIYSGQPQTCRRCGQEGHLAAECSTEVCRWCGRTGHVAVVCTYQQLCNLCGESGHLYRVCPRKTRSFASMVSGKPAQPRVPKEQQGV</sequence>
<proteinExistence type="predicted"/>
<dbReference type="GO" id="GO:0003676">
    <property type="term" value="F:nucleic acid binding"/>
    <property type="evidence" value="ECO:0007669"/>
    <property type="project" value="InterPro"/>
</dbReference>
<dbReference type="InterPro" id="IPR036875">
    <property type="entry name" value="Znf_CCHC_sf"/>
</dbReference>
<feature type="domain" description="CCHC-type" evidence="2">
    <location>
        <begin position="262"/>
        <end position="277"/>
    </location>
</feature>
<dbReference type="PROSITE" id="PS50158">
    <property type="entry name" value="ZF_CCHC"/>
    <property type="match status" value="4"/>
</dbReference>
<reference evidence="3" key="2">
    <citation type="submission" date="2025-08" db="UniProtKB">
        <authorList>
            <consortium name="Ensembl"/>
        </authorList>
    </citation>
    <scope>IDENTIFICATION</scope>
</reference>
<keyword evidence="1" id="KW-0862">Zinc</keyword>
<dbReference type="Gene3D" id="4.10.60.10">
    <property type="entry name" value="Zinc finger, CCHC-type"/>
    <property type="match status" value="3"/>
</dbReference>
<dbReference type="InterPro" id="IPR001878">
    <property type="entry name" value="Znf_CCHC"/>
</dbReference>
<keyword evidence="1" id="KW-0479">Metal-binding</keyword>
<dbReference type="HOGENOM" id="CLU_988793_0_0_1"/>
<evidence type="ECO:0000256" key="1">
    <source>
        <dbReference type="PROSITE-ProRule" id="PRU00047"/>
    </source>
</evidence>
<reference evidence="4" key="1">
    <citation type="submission" date="2011-12" db="EMBL/GenBank/DDBJ databases">
        <title>The Draft Genome of Lepisosteus oculatus.</title>
        <authorList>
            <consortium name="The Broad Institute Genome Assembly &amp; Analysis Group"/>
            <consortium name="Computational R&amp;D Group"/>
            <consortium name="and Sequencing Platform"/>
            <person name="Di Palma F."/>
            <person name="Alfoldi J."/>
            <person name="Johnson J."/>
            <person name="Berlin A."/>
            <person name="Gnerre S."/>
            <person name="Jaffe D."/>
            <person name="MacCallum I."/>
            <person name="Young S."/>
            <person name="Walker B.J."/>
            <person name="Lander E.S."/>
            <person name="Lindblad-Toh K."/>
        </authorList>
    </citation>
    <scope>NUCLEOTIDE SEQUENCE [LARGE SCALE GENOMIC DNA]</scope>
</reference>
<feature type="domain" description="CCHC-type" evidence="2">
    <location>
        <begin position="225"/>
        <end position="238"/>
    </location>
</feature>
<dbReference type="Pfam" id="PF00098">
    <property type="entry name" value="zf-CCHC"/>
    <property type="match status" value="2"/>
</dbReference>
<protein>
    <recommendedName>
        <fullName evidence="2">CCHC-type domain-containing protein</fullName>
    </recommendedName>
</protein>
<feature type="domain" description="CCHC-type" evidence="2">
    <location>
        <begin position="104"/>
        <end position="118"/>
    </location>
</feature>
<dbReference type="PANTHER" id="PTHR46486:SF1">
    <property type="entry name" value="CCHC-TYPE DOMAIN-CONTAINING PROTEIN"/>
    <property type="match status" value="1"/>
</dbReference>
<dbReference type="InParanoid" id="W5LW16"/>
<dbReference type="Ensembl" id="ENSLOCT00000000323.1">
    <property type="protein sequence ID" value="ENSLOCP00000000323.1"/>
    <property type="gene ID" value="ENSLOCG00000000297.1"/>
</dbReference>
<dbReference type="Pfam" id="PF23058">
    <property type="entry name" value="RBD_ZCCHC3_2nd"/>
    <property type="match status" value="2"/>
</dbReference>
<keyword evidence="4" id="KW-1185">Reference proteome</keyword>
<name>W5LW16_LEPOC</name>
<dbReference type="SMART" id="SM00343">
    <property type="entry name" value="ZnF_C2HC"/>
    <property type="match status" value="5"/>
</dbReference>
<keyword evidence="1" id="KW-0863">Zinc-finger</keyword>
<evidence type="ECO:0000313" key="4">
    <source>
        <dbReference type="Proteomes" id="UP000018468"/>
    </source>
</evidence>
<dbReference type="SUPFAM" id="SSF57756">
    <property type="entry name" value="Retrovirus zinc finger-like domains"/>
    <property type="match status" value="2"/>
</dbReference>
<dbReference type="InterPro" id="IPR057811">
    <property type="entry name" value="RBD_ZCCHC3_2nd"/>
</dbReference>
<dbReference type="AlphaFoldDB" id="W5LW16"/>
<dbReference type="GO" id="GO:0008270">
    <property type="term" value="F:zinc ion binding"/>
    <property type="evidence" value="ECO:0007669"/>
    <property type="project" value="UniProtKB-KW"/>
</dbReference>
<dbReference type="eggNOG" id="KOG4400">
    <property type="taxonomic scope" value="Eukaryota"/>
</dbReference>
<accession>W5LW16</accession>